<name>A0A9D3P0Z2_9TELE</name>
<comment type="caution">
    <text evidence="1">The sequence shown here is derived from an EMBL/GenBank/DDBJ whole genome shotgun (WGS) entry which is preliminary data.</text>
</comment>
<dbReference type="EMBL" id="JAHKSW010000006">
    <property type="protein sequence ID" value="KAG7330930.1"/>
    <property type="molecule type" value="Genomic_DNA"/>
</dbReference>
<gene>
    <name evidence="1" type="ORF">KOW79_004899</name>
</gene>
<dbReference type="Proteomes" id="UP000824219">
    <property type="component" value="Linkage Group LG06"/>
</dbReference>
<organism evidence="1 2">
    <name type="scientific">Hemibagrus wyckioides</name>
    <dbReference type="NCBI Taxonomy" id="337641"/>
    <lineage>
        <taxon>Eukaryota</taxon>
        <taxon>Metazoa</taxon>
        <taxon>Chordata</taxon>
        <taxon>Craniata</taxon>
        <taxon>Vertebrata</taxon>
        <taxon>Euteleostomi</taxon>
        <taxon>Actinopterygii</taxon>
        <taxon>Neopterygii</taxon>
        <taxon>Teleostei</taxon>
        <taxon>Ostariophysi</taxon>
        <taxon>Siluriformes</taxon>
        <taxon>Bagridae</taxon>
        <taxon>Hemibagrus</taxon>
    </lineage>
</organism>
<evidence type="ECO:0000313" key="1">
    <source>
        <dbReference type="EMBL" id="KAG7330930.1"/>
    </source>
</evidence>
<accession>A0A9D3P0Z2</accession>
<reference evidence="1 2" key="1">
    <citation type="submission" date="2021-06" db="EMBL/GenBank/DDBJ databases">
        <title>Chromosome-level genome assembly of the red-tail catfish (Hemibagrus wyckioides).</title>
        <authorList>
            <person name="Shao F."/>
        </authorList>
    </citation>
    <scope>NUCLEOTIDE SEQUENCE [LARGE SCALE GENOMIC DNA]</scope>
    <source>
        <strain evidence="1">EC202008001</strain>
        <tissue evidence="1">Blood</tissue>
    </source>
</reference>
<sequence>MELPEQPSGGQSITPKQLKQALSVIASLAASFTPKLPALSSFQGQTWQHLALNYPEINGVVFNTELLALFDNHAELQTPFHEEADSVASSTELTA</sequence>
<protein>
    <submittedName>
        <fullName evidence="1">Uncharacterized protein</fullName>
    </submittedName>
</protein>
<dbReference type="AlphaFoldDB" id="A0A9D3P0Z2"/>
<proteinExistence type="predicted"/>
<keyword evidence="2" id="KW-1185">Reference proteome</keyword>
<evidence type="ECO:0000313" key="2">
    <source>
        <dbReference type="Proteomes" id="UP000824219"/>
    </source>
</evidence>